<protein>
    <submittedName>
        <fullName evidence="1">Uncharacterized protein</fullName>
    </submittedName>
</protein>
<dbReference type="Pfam" id="PF09519">
    <property type="entry name" value="RE_HindVP"/>
    <property type="match status" value="1"/>
</dbReference>
<keyword evidence="2" id="KW-1185">Reference proteome</keyword>
<dbReference type="RefSeq" id="WP_345724252.1">
    <property type="nucleotide sequence ID" value="NZ_BAABRU010000021.1"/>
</dbReference>
<comment type="caution">
    <text evidence="1">The sequence shown here is derived from an EMBL/GenBank/DDBJ whole genome shotgun (WGS) entry which is preliminary data.</text>
</comment>
<sequence length="359" mass="41450">MLDRLNQPGLFGITNSNRDFTKKEAWGKNQFNNAFPIALACFMFSQQIKPVYIRLDNRIITHSYIDVEQIFQINPLDQKAFFAFEHSYHPYAELIIGKTPAIDVVISNLQHSQIITAFEIKLTAIPDNTTATLPDHLQGCEIVIRPDTIVYLALSIAKIFQQNPVVLLDILEPTCSKIVDWEDTRIIQSSIPLFCELLYILFERYQHAQIPILLQPIWKTQGKLSILHEQCLDLFVWSNFALTKVFLDSSIKPSEKSITRPERTTVWLIKMLYDFAQHGKIDYKRTLDRITFNLKNDKAFAASGMITRKYMSSPELHNPRIRRDWIKQIIINGGQHYLSPERRLDSAIVSTPGLFEDAP</sequence>
<evidence type="ECO:0000313" key="1">
    <source>
        <dbReference type="EMBL" id="GAA5530654.1"/>
    </source>
</evidence>
<dbReference type="Proteomes" id="UP001428290">
    <property type="component" value="Unassembled WGS sequence"/>
</dbReference>
<proteinExistence type="predicted"/>
<reference evidence="1 2" key="1">
    <citation type="submission" date="2024-02" db="EMBL/GenBank/DDBJ databases">
        <title>Herpetosiphon gulosus NBRC 112829.</title>
        <authorList>
            <person name="Ichikawa N."/>
            <person name="Katano-Makiyama Y."/>
            <person name="Hidaka K."/>
        </authorList>
    </citation>
    <scope>NUCLEOTIDE SEQUENCE [LARGE SCALE GENOMIC DNA]</scope>
    <source>
        <strain evidence="1 2">NBRC 112829</strain>
    </source>
</reference>
<dbReference type="InterPro" id="IPR019044">
    <property type="entry name" value="Restrct_endonuc_II_HindVP"/>
</dbReference>
<organism evidence="1 2">
    <name type="scientific">Herpetosiphon gulosus</name>
    <dbReference type="NCBI Taxonomy" id="1973496"/>
    <lineage>
        <taxon>Bacteria</taxon>
        <taxon>Bacillati</taxon>
        <taxon>Chloroflexota</taxon>
        <taxon>Chloroflexia</taxon>
        <taxon>Herpetosiphonales</taxon>
        <taxon>Herpetosiphonaceae</taxon>
        <taxon>Herpetosiphon</taxon>
    </lineage>
</organism>
<evidence type="ECO:0000313" key="2">
    <source>
        <dbReference type="Proteomes" id="UP001428290"/>
    </source>
</evidence>
<gene>
    <name evidence="1" type="ORF">Hgul01_04474</name>
</gene>
<name>A0ABP9X5I4_9CHLR</name>
<accession>A0ABP9X5I4</accession>
<dbReference type="EMBL" id="BAABRU010000021">
    <property type="protein sequence ID" value="GAA5530654.1"/>
    <property type="molecule type" value="Genomic_DNA"/>
</dbReference>